<accession>A0A1R1YNE6</accession>
<keyword evidence="2" id="KW-1185">Reference proteome</keyword>
<protein>
    <submittedName>
        <fullName evidence="1">Uncharacterized protein</fullName>
    </submittedName>
</protein>
<comment type="caution">
    <text evidence="1">The sequence shown here is derived from an EMBL/GenBank/DDBJ whole genome shotgun (WGS) entry which is preliminary data.</text>
</comment>
<dbReference type="AlphaFoldDB" id="A0A1R1YNE6"/>
<dbReference type="EMBL" id="LSSM01000618">
    <property type="protein sequence ID" value="OMJ28355.1"/>
    <property type="molecule type" value="Genomic_DNA"/>
</dbReference>
<sequence length="166" mass="18792">MSYSRLPRKYSELGTIKKAGIDYMKSRIKENSGFFISENLGIMISSTSKVLISHVTAKVPEERSRGVERTHIQKTWSKMSTLPALSEDPASIDSNNGADLIQNTLQQPSPKLIIGLFEFENSAQGRIIVEDTFNSGVNHLDPREFRFPQMISLKYHSNRYKLEIGN</sequence>
<name>A0A1R1YNE6_9FUNG</name>
<evidence type="ECO:0000313" key="2">
    <source>
        <dbReference type="Proteomes" id="UP000187429"/>
    </source>
</evidence>
<dbReference type="Proteomes" id="UP000187429">
    <property type="component" value="Unassembled WGS sequence"/>
</dbReference>
<gene>
    <name evidence="1" type="ORF">AYI69_g2172</name>
</gene>
<evidence type="ECO:0000313" key="1">
    <source>
        <dbReference type="EMBL" id="OMJ28355.1"/>
    </source>
</evidence>
<proteinExistence type="predicted"/>
<organism evidence="1 2">
    <name type="scientific">Smittium culicis</name>
    <dbReference type="NCBI Taxonomy" id="133412"/>
    <lineage>
        <taxon>Eukaryota</taxon>
        <taxon>Fungi</taxon>
        <taxon>Fungi incertae sedis</taxon>
        <taxon>Zoopagomycota</taxon>
        <taxon>Kickxellomycotina</taxon>
        <taxon>Harpellomycetes</taxon>
        <taxon>Harpellales</taxon>
        <taxon>Legeriomycetaceae</taxon>
        <taxon>Smittium</taxon>
    </lineage>
</organism>
<reference evidence="2" key="1">
    <citation type="submission" date="2017-01" db="EMBL/GenBank/DDBJ databases">
        <authorList>
            <person name="Wang Y."/>
            <person name="White M."/>
            <person name="Kvist S."/>
            <person name="Moncalvo J.-M."/>
        </authorList>
    </citation>
    <scope>NUCLEOTIDE SEQUENCE [LARGE SCALE GENOMIC DNA]</scope>
    <source>
        <strain evidence="2">ID-206-W2</strain>
    </source>
</reference>